<accession>A0A5N6BC71</accession>
<gene>
    <name evidence="1" type="ORF">FH610_037365</name>
</gene>
<organism evidence="1 2">
    <name type="scientific">Microbispora catharanthi</name>
    <dbReference type="NCBI Taxonomy" id="1712871"/>
    <lineage>
        <taxon>Bacteria</taxon>
        <taxon>Bacillati</taxon>
        <taxon>Actinomycetota</taxon>
        <taxon>Actinomycetes</taxon>
        <taxon>Streptosporangiales</taxon>
        <taxon>Streptosporangiaceae</taxon>
        <taxon>Microbispora</taxon>
    </lineage>
</organism>
<dbReference type="Pfam" id="PF19562">
    <property type="entry name" value="DUF6084"/>
    <property type="match status" value="1"/>
</dbReference>
<dbReference type="EMBL" id="VDMA02000029">
    <property type="protein sequence ID" value="KAB8177790.1"/>
    <property type="molecule type" value="Genomic_DNA"/>
</dbReference>
<proteinExistence type="predicted"/>
<sequence>MDGDLRFDCLGARPEPYAASPTLVFRLRVTDPSPEGVHAIALRCQIRIEPRRRPYGPQEAALLADLFGEPARWGDTLRPVQFAMAQAMVPAFTASTEIDVTVPCGYDLEVAAGRYFASLDDGEIPLLLLFSGTVLARSGAGVSMRQIPWHCETRHRLPVAVWRETIDTAFPGSGWLRLRRDTVREVLRFKSERVLATVDEAIELLLEEAGLKEGAR</sequence>
<evidence type="ECO:0000313" key="2">
    <source>
        <dbReference type="Proteomes" id="UP000313066"/>
    </source>
</evidence>
<evidence type="ECO:0000313" key="1">
    <source>
        <dbReference type="EMBL" id="KAB8177790.1"/>
    </source>
</evidence>
<dbReference type="Proteomes" id="UP000313066">
    <property type="component" value="Unassembled WGS sequence"/>
</dbReference>
<dbReference type="RefSeq" id="WP_139579952.1">
    <property type="nucleotide sequence ID" value="NZ_VDMA02000029.1"/>
</dbReference>
<dbReference type="AlphaFoldDB" id="A0A5N6BC71"/>
<keyword evidence="2" id="KW-1185">Reference proteome</keyword>
<name>A0A5N6BC71_9ACTN</name>
<reference evidence="1 2" key="1">
    <citation type="submission" date="2019-10" db="EMBL/GenBank/DDBJ databases">
        <title>Nonomuraea sp. nov., isolated from Phyllanthus amarus.</title>
        <authorList>
            <person name="Klykleung N."/>
            <person name="Tanasupawat S."/>
        </authorList>
    </citation>
    <scope>NUCLEOTIDE SEQUENCE [LARGE SCALE GENOMIC DNA]</scope>
    <source>
        <strain evidence="1 2">CR1-09</strain>
    </source>
</reference>
<comment type="caution">
    <text evidence="1">The sequence shown here is derived from an EMBL/GenBank/DDBJ whole genome shotgun (WGS) entry which is preliminary data.</text>
</comment>
<protein>
    <submittedName>
        <fullName evidence="1">Uncharacterized protein</fullName>
    </submittedName>
</protein>
<dbReference type="InterPro" id="IPR045730">
    <property type="entry name" value="DUF6084"/>
</dbReference>